<dbReference type="GO" id="GO:0008360">
    <property type="term" value="P:regulation of cell shape"/>
    <property type="evidence" value="ECO:0007669"/>
    <property type="project" value="UniProtKB-KW"/>
</dbReference>
<keyword evidence="4" id="KW-0133">Cell shape</keyword>
<gene>
    <name evidence="11" type="ordered locus">Cphy_2366</name>
</gene>
<evidence type="ECO:0000256" key="5">
    <source>
        <dbReference type="ARBA" id="ARBA00022984"/>
    </source>
</evidence>
<sequence length="342" mass="37741">MIYSRENDSQNTTYRIGRLEFKLKKVVVLVLSISLLLTGCSKQSDVLMLYSGTDGKMIESIGTYVDAVAGDFLTKDYSVVDESQNHMEDPAIPAIAAFMIDDTDHQVLFAKNVYDRIYPASTTKLLTALIVLKYGDLKDSVTIEKDNAGVTTYGAKLCNFKAGDVVSMETLLNCLLVYSGNDAAVAIAEHMYGSVEEFVKKMNEEAANIGATNTHFTNPHGLHDPNHYTTAYDMYLIFKECLKYEKFVPIIKQINYEASITDKDGKLRRKSYETTNMFLLGTKETPEGVTVFGGKTGSTGDAGDCLILYSNSADGKAYISAVFKAAGKTSLYNQHAHLLEME</sequence>
<feature type="domain" description="Peptidase S11 D-alanyl-D-alanine carboxypeptidase A N-terminal" evidence="10">
    <location>
        <begin position="85"/>
        <end position="325"/>
    </location>
</feature>
<dbReference type="GO" id="GO:0006508">
    <property type="term" value="P:proteolysis"/>
    <property type="evidence" value="ECO:0007669"/>
    <property type="project" value="InterPro"/>
</dbReference>
<dbReference type="Pfam" id="PF00768">
    <property type="entry name" value="Peptidase_S11"/>
    <property type="match status" value="1"/>
</dbReference>
<evidence type="ECO:0000313" key="12">
    <source>
        <dbReference type="Proteomes" id="UP000000370"/>
    </source>
</evidence>
<keyword evidence="6" id="KW-0961">Cell wall biogenesis/degradation</keyword>
<dbReference type="SUPFAM" id="SSF56601">
    <property type="entry name" value="beta-lactamase/transpeptidase-like"/>
    <property type="match status" value="1"/>
</dbReference>
<evidence type="ECO:0000256" key="7">
    <source>
        <dbReference type="PIRSR" id="PIRSR618044-1"/>
    </source>
</evidence>
<dbReference type="EC" id="3.4.16.4" evidence="11"/>
<evidence type="ECO:0000256" key="2">
    <source>
        <dbReference type="ARBA" id="ARBA00022729"/>
    </source>
</evidence>
<dbReference type="InterPro" id="IPR018044">
    <property type="entry name" value="Peptidase_S11"/>
</dbReference>
<dbReference type="PRINTS" id="PR00725">
    <property type="entry name" value="DADACBPTASE1"/>
</dbReference>
<keyword evidence="11" id="KW-0645">Protease</keyword>
<dbReference type="PANTHER" id="PTHR21581">
    <property type="entry name" value="D-ALANYL-D-ALANINE CARBOXYPEPTIDASE"/>
    <property type="match status" value="1"/>
</dbReference>
<comment type="similarity">
    <text evidence="1 9">Belongs to the peptidase S11 family.</text>
</comment>
<evidence type="ECO:0000313" key="11">
    <source>
        <dbReference type="EMBL" id="ABX42727.1"/>
    </source>
</evidence>
<dbReference type="InterPro" id="IPR001967">
    <property type="entry name" value="Peptidase_S11_N"/>
</dbReference>
<dbReference type="GO" id="GO:0009252">
    <property type="term" value="P:peptidoglycan biosynthetic process"/>
    <property type="evidence" value="ECO:0007669"/>
    <property type="project" value="UniProtKB-KW"/>
</dbReference>
<dbReference type="PANTHER" id="PTHR21581:SF6">
    <property type="entry name" value="TRAFFICKING PROTEIN PARTICLE COMPLEX SUBUNIT 12"/>
    <property type="match status" value="1"/>
</dbReference>
<keyword evidence="3 11" id="KW-0378">Hydrolase</keyword>
<dbReference type="HOGENOM" id="CLU_027070_2_2_9"/>
<name>A9KKZ5_LACP7</name>
<feature type="binding site" evidence="8">
    <location>
        <position position="295"/>
    </location>
    <ligand>
        <name>substrate</name>
    </ligand>
</feature>
<feature type="active site" description="Acyl-ester intermediate" evidence="7">
    <location>
        <position position="121"/>
    </location>
</feature>
<keyword evidence="5" id="KW-0573">Peptidoglycan synthesis</keyword>
<dbReference type="Proteomes" id="UP000000370">
    <property type="component" value="Chromosome"/>
</dbReference>
<accession>A9KKZ5</accession>
<protein>
    <submittedName>
        <fullName evidence="11">Serine-type D-Ala-D-Ala carboxypeptidase</fullName>
        <ecNumber evidence="11">3.4.16.4</ecNumber>
    </submittedName>
</protein>
<evidence type="ECO:0000256" key="8">
    <source>
        <dbReference type="PIRSR" id="PIRSR618044-2"/>
    </source>
</evidence>
<dbReference type="EMBL" id="CP000885">
    <property type="protein sequence ID" value="ABX42727.1"/>
    <property type="molecule type" value="Genomic_DNA"/>
</dbReference>
<evidence type="ECO:0000256" key="1">
    <source>
        <dbReference type="ARBA" id="ARBA00007164"/>
    </source>
</evidence>
<evidence type="ECO:0000256" key="3">
    <source>
        <dbReference type="ARBA" id="ARBA00022801"/>
    </source>
</evidence>
<dbReference type="KEGG" id="cpy:Cphy_2366"/>
<keyword evidence="12" id="KW-1185">Reference proteome</keyword>
<dbReference type="GO" id="GO:0071555">
    <property type="term" value="P:cell wall organization"/>
    <property type="evidence" value="ECO:0007669"/>
    <property type="project" value="UniProtKB-KW"/>
</dbReference>
<dbReference type="MEROPS" id="S11.004"/>
<evidence type="ECO:0000256" key="6">
    <source>
        <dbReference type="ARBA" id="ARBA00023316"/>
    </source>
</evidence>
<dbReference type="Gene3D" id="3.40.710.10">
    <property type="entry name" value="DD-peptidase/beta-lactamase superfamily"/>
    <property type="match status" value="1"/>
</dbReference>
<evidence type="ECO:0000256" key="9">
    <source>
        <dbReference type="RuleBase" id="RU004016"/>
    </source>
</evidence>
<feature type="active site" evidence="7">
    <location>
        <position position="179"/>
    </location>
</feature>
<keyword evidence="2" id="KW-0732">Signal</keyword>
<keyword evidence="11" id="KW-0121">Carboxypeptidase</keyword>
<organism evidence="11 12">
    <name type="scientific">Lachnoclostridium phytofermentans (strain ATCC 700394 / DSM 18823 / ISDg)</name>
    <name type="common">Clostridium phytofermentans</name>
    <dbReference type="NCBI Taxonomy" id="357809"/>
    <lineage>
        <taxon>Bacteria</taxon>
        <taxon>Bacillati</taxon>
        <taxon>Bacillota</taxon>
        <taxon>Clostridia</taxon>
        <taxon>Lachnospirales</taxon>
        <taxon>Lachnospiraceae</taxon>
    </lineage>
</organism>
<dbReference type="eggNOG" id="COG1686">
    <property type="taxonomic scope" value="Bacteria"/>
</dbReference>
<dbReference type="GO" id="GO:0009002">
    <property type="term" value="F:serine-type D-Ala-D-Ala carboxypeptidase activity"/>
    <property type="evidence" value="ECO:0007669"/>
    <property type="project" value="UniProtKB-EC"/>
</dbReference>
<dbReference type="InterPro" id="IPR012338">
    <property type="entry name" value="Beta-lactam/transpept-like"/>
</dbReference>
<dbReference type="AlphaFoldDB" id="A9KKZ5"/>
<evidence type="ECO:0000259" key="10">
    <source>
        <dbReference type="Pfam" id="PF00768"/>
    </source>
</evidence>
<dbReference type="STRING" id="357809.Cphy_2366"/>
<proteinExistence type="inferred from homology"/>
<evidence type="ECO:0000256" key="4">
    <source>
        <dbReference type="ARBA" id="ARBA00022960"/>
    </source>
</evidence>
<reference evidence="12" key="1">
    <citation type="submission" date="2007-11" db="EMBL/GenBank/DDBJ databases">
        <title>Complete genome sequence of Clostridium phytofermentans ISDg.</title>
        <authorList>
            <person name="Leschine S.B."/>
            <person name="Warnick T.A."/>
            <person name="Blanchard J.L."/>
            <person name="Schnell D.J."/>
            <person name="Petit E.L."/>
            <person name="LaTouf W.G."/>
            <person name="Copeland A."/>
            <person name="Lucas S."/>
            <person name="Lapidus A."/>
            <person name="Barry K."/>
            <person name="Glavina del Rio T."/>
            <person name="Dalin E."/>
            <person name="Tice H."/>
            <person name="Pitluck S."/>
            <person name="Kiss H."/>
            <person name="Brettin T."/>
            <person name="Bruce D."/>
            <person name="Detter J.C."/>
            <person name="Han C."/>
            <person name="Kuske C."/>
            <person name="Schmutz J."/>
            <person name="Larimer F."/>
            <person name="Land M."/>
            <person name="Hauser L."/>
            <person name="Kyrpides N."/>
            <person name="Kim E.A."/>
            <person name="Richardson P."/>
        </authorList>
    </citation>
    <scope>NUCLEOTIDE SEQUENCE [LARGE SCALE GENOMIC DNA]</scope>
    <source>
        <strain evidence="12">ATCC 700394 / DSM 18823 / ISDg</strain>
    </source>
</reference>
<feature type="active site" description="Proton acceptor" evidence="7">
    <location>
        <position position="124"/>
    </location>
</feature>